<dbReference type="GO" id="GO:0016758">
    <property type="term" value="F:hexosyltransferase activity"/>
    <property type="evidence" value="ECO:0007669"/>
    <property type="project" value="InterPro"/>
</dbReference>
<reference evidence="3 4" key="1">
    <citation type="submission" date="2019-06" db="EMBL/GenBank/DDBJ databases">
        <title>Sequencing the genomes of 1000 actinobacteria strains.</title>
        <authorList>
            <person name="Klenk H.-P."/>
        </authorList>
    </citation>
    <scope>NUCLEOTIDE SEQUENCE [LARGE SCALE GENOMIC DNA]</scope>
    <source>
        <strain evidence="3 4">DSM 18607</strain>
    </source>
</reference>
<dbReference type="Proteomes" id="UP000317893">
    <property type="component" value="Unassembled WGS sequence"/>
</dbReference>
<evidence type="ECO:0000259" key="2">
    <source>
        <dbReference type="Pfam" id="PF04101"/>
    </source>
</evidence>
<dbReference type="InterPro" id="IPR007235">
    <property type="entry name" value="Glyco_trans_28_C"/>
</dbReference>
<dbReference type="Pfam" id="PF04101">
    <property type="entry name" value="Glyco_tran_28_C"/>
    <property type="match status" value="1"/>
</dbReference>
<keyword evidence="3" id="KW-0808">Transferase</keyword>
<feature type="region of interest" description="Disordered" evidence="1">
    <location>
        <begin position="347"/>
        <end position="367"/>
    </location>
</feature>
<accession>A0A542DXI6</accession>
<dbReference type="RefSeq" id="WP_141847081.1">
    <property type="nucleotide sequence ID" value="NZ_BAAAPR010000017.1"/>
</dbReference>
<organism evidence="3 4">
    <name type="scientific">Lapillicoccus jejuensis</name>
    <dbReference type="NCBI Taxonomy" id="402171"/>
    <lineage>
        <taxon>Bacteria</taxon>
        <taxon>Bacillati</taxon>
        <taxon>Actinomycetota</taxon>
        <taxon>Actinomycetes</taxon>
        <taxon>Micrococcales</taxon>
        <taxon>Intrasporangiaceae</taxon>
        <taxon>Lapillicoccus</taxon>
    </lineage>
</organism>
<dbReference type="EMBL" id="VFMN01000001">
    <property type="protein sequence ID" value="TQJ07803.1"/>
    <property type="molecule type" value="Genomic_DNA"/>
</dbReference>
<sequence length="367" mass="38134">MVPRDRPGPSAPEGGPRGVVGWYAHHAGSGHVTRALAVAAHTRHEVVVLGSARRPSSWPAERWVALPDDAAPLGADPTAGGALHWAPTGHPGFTARMRRFADWVVRVRPVALVVDVSVEVALLGRLLGVPVVVTVMAGDRSDRAHRLGYDAATALVAAWPAAVGPAPVRGWRPEWTPRTHFTGALSRLDDVRPGPPPRAAHGGARTALRLGGAGAGGWWAHEPAPVDGWRWTRPAGDDPRSVADALAAADVVVLHGGQNALAEVAATRRPAVVVPDARPHDEQRALADAVAGLGAATVLDDPWAAGPAGWAAALDDAHRRGGEGWAAWSDRRGARRYAAVVDAVADQGADEGATSASPTLLEEPEAS</sequence>
<proteinExistence type="predicted"/>
<dbReference type="AlphaFoldDB" id="A0A542DXI6"/>
<feature type="domain" description="Glycosyl transferase family 28 C-terminal" evidence="2">
    <location>
        <begin position="242"/>
        <end position="301"/>
    </location>
</feature>
<name>A0A542DXI6_9MICO</name>
<dbReference type="OrthoDB" id="9809594at2"/>
<dbReference type="PANTHER" id="PTHR21015:SF22">
    <property type="entry name" value="GLYCOSYLTRANSFERASE"/>
    <property type="match status" value="1"/>
</dbReference>
<keyword evidence="4" id="KW-1185">Reference proteome</keyword>
<dbReference type="SUPFAM" id="SSF53756">
    <property type="entry name" value="UDP-Glycosyltransferase/glycogen phosphorylase"/>
    <property type="match status" value="1"/>
</dbReference>
<protein>
    <submittedName>
        <fullName evidence="3">UDP-N-acetylglucosamine:LPS N-acetylglucosamine transferase</fullName>
    </submittedName>
</protein>
<evidence type="ECO:0000313" key="4">
    <source>
        <dbReference type="Proteomes" id="UP000317893"/>
    </source>
</evidence>
<gene>
    <name evidence="3" type="ORF">FB458_0872</name>
</gene>
<dbReference type="PANTHER" id="PTHR21015">
    <property type="entry name" value="UDP-N-ACETYLGLUCOSAMINE--N-ACETYLMURAMYL-(PENTAPEPTIDE) PYROPHOSPHORYL-UNDECAPRENOL N-ACETYLGLUCOSAMINE TRANSFERASE 1"/>
    <property type="match status" value="1"/>
</dbReference>
<evidence type="ECO:0000256" key="1">
    <source>
        <dbReference type="SAM" id="MobiDB-lite"/>
    </source>
</evidence>
<dbReference type="Gene3D" id="3.40.50.2000">
    <property type="entry name" value="Glycogen Phosphorylase B"/>
    <property type="match status" value="1"/>
</dbReference>
<comment type="caution">
    <text evidence="3">The sequence shown here is derived from an EMBL/GenBank/DDBJ whole genome shotgun (WGS) entry which is preliminary data.</text>
</comment>
<evidence type="ECO:0000313" key="3">
    <source>
        <dbReference type="EMBL" id="TQJ07803.1"/>
    </source>
</evidence>